<proteinExistence type="predicted"/>
<gene>
    <name evidence="1" type="ORF">UFOPK3401_01215</name>
</gene>
<evidence type="ECO:0000313" key="1">
    <source>
        <dbReference type="EMBL" id="CAB4878304.1"/>
    </source>
</evidence>
<dbReference type="AlphaFoldDB" id="A0A6J7EBK5"/>
<name>A0A6J7EBK5_9ZZZZ</name>
<sequence length="73" mass="8032">MVQTQLLVDLVATNFGCVITLLVEVEIINKVLCGLKCGRFAWTQLAVNIQQSIFLLRPVAVSLDVILFKGQAD</sequence>
<dbReference type="EMBL" id="CAFBLM010000063">
    <property type="protein sequence ID" value="CAB4878304.1"/>
    <property type="molecule type" value="Genomic_DNA"/>
</dbReference>
<reference evidence="1" key="1">
    <citation type="submission" date="2020-05" db="EMBL/GenBank/DDBJ databases">
        <authorList>
            <person name="Chiriac C."/>
            <person name="Salcher M."/>
            <person name="Ghai R."/>
            <person name="Kavagutti S V."/>
        </authorList>
    </citation>
    <scope>NUCLEOTIDE SEQUENCE</scope>
</reference>
<organism evidence="1">
    <name type="scientific">freshwater metagenome</name>
    <dbReference type="NCBI Taxonomy" id="449393"/>
    <lineage>
        <taxon>unclassified sequences</taxon>
        <taxon>metagenomes</taxon>
        <taxon>ecological metagenomes</taxon>
    </lineage>
</organism>
<protein>
    <submittedName>
        <fullName evidence="1">Unannotated protein</fullName>
    </submittedName>
</protein>
<accession>A0A6J7EBK5</accession>